<feature type="compositionally biased region" description="Low complexity" evidence="1">
    <location>
        <begin position="56"/>
        <end position="65"/>
    </location>
</feature>
<dbReference type="Proteomes" id="UP001497516">
    <property type="component" value="Chromosome 3"/>
</dbReference>
<keyword evidence="2" id="KW-0732">Signal</keyword>
<name>A0AAV2DTR5_9ROSI</name>
<feature type="compositionally biased region" description="Gly residues" evidence="1">
    <location>
        <begin position="66"/>
        <end position="76"/>
    </location>
</feature>
<evidence type="ECO:0000313" key="4">
    <source>
        <dbReference type="Proteomes" id="UP001497516"/>
    </source>
</evidence>
<sequence length="117" mass="12365">MKKSAVFVAAWLLLLFCSVSLVTAADLNLSNPSPQFPGGQNHDLSGRESKREQYWGVVGSSSKASGTGGLKGGNGGASDIAHRAPPAPHKNYSTRLSSSHFYTLSLFSLALTLYLPL</sequence>
<feature type="chain" id="PRO_5043898166" description="Glycine-rich protein" evidence="2">
    <location>
        <begin position="25"/>
        <end position="117"/>
    </location>
</feature>
<reference evidence="3 4" key="1">
    <citation type="submission" date="2024-04" db="EMBL/GenBank/DDBJ databases">
        <authorList>
            <person name="Fracassetti M."/>
        </authorList>
    </citation>
    <scope>NUCLEOTIDE SEQUENCE [LARGE SCALE GENOMIC DNA]</scope>
</reference>
<evidence type="ECO:0000256" key="1">
    <source>
        <dbReference type="SAM" id="MobiDB-lite"/>
    </source>
</evidence>
<dbReference type="EMBL" id="OZ034816">
    <property type="protein sequence ID" value="CAL1376944.1"/>
    <property type="molecule type" value="Genomic_DNA"/>
</dbReference>
<evidence type="ECO:0008006" key="5">
    <source>
        <dbReference type="Google" id="ProtNLM"/>
    </source>
</evidence>
<dbReference type="AlphaFoldDB" id="A0AAV2DTR5"/>
<evidence type="ECO:0000256" key="2">
    <source>
        <dbReference type="SAM" id="SignalP"/>
    </source>
</evidence>
<feature type="region of interest" description="Disordered" evidence="1">
    <location>
        <begin position="30"/>
        <end position="92"/>
    </location>
</feature>
<feature type="signal peptide" evidence="2">
    <location>
        <begin position="1"/>
        <end position="24"/>
    </location>
</feature>
<evidence type="ECO:0000313" key="3">
    <source>
        <dbReference type="EMBL" id="CAL1376944.1"/>
    </source>
</evidence>
<gene>
    <name evidence="3" type="ORF">LTRI10_LOCUS18635</name>
</gene>
<proteinExistence type="predicted"/>
<feature type="compositionally biased region" description="Basic and acidic residues" evidence="1">
    <location>
        <begin position="44"/>
        <end position="53"/>
    </location>
</feature>
<keyword evidence="4" id="KW-1185">Reference proteome</keyword>
<accession>A0AAV2DTR5</accession>
<organism evidence="3 4">
    <name type="scientific">Linum trigynum</name>
    <dbReference type="NCBI Taxonomy" id="586398"/>
    <lineage>
        <taxon>Eukaryota</taxon>
        <taxon>Viridiplantae</taxon>
        <taxon>Streptophyta</taxon>
        <taxon>Embryophyta</taxon>
        <taxon>Tracheophyta</taxon>
        <taxon>Spermatophyta</taxon>
        <taxon>Magnoliopsida</taxon>
        <taxon>eudicotyledons</taxon>
        <taxon>Gunneridae</taxon>
        <taxon>Pentapetalae</taxon>
        <taxon>rosids</taxon>
        <taxon>fabids</taxon>
        <taxon>Malpighiales</taxon>
        <taxon>Linaceae</taxon>
        <taxon>Linum</taxon>
    </lineage>
</organism>
<protein>
    <recommendedName>
        <fullName evidence="5">Glycine-rich protein</fullName>
    </recommendedName>
</protein>